<keyword evidence="4 8" id="KW-1133">Transmembrane helix</keyword>
<keyword evidence="5 7" id="KW-0472">Membrane</keyword>
<feature type="transmembrane region" description="Helical" evidence="8">
    <location>
        <begin position="293"/>
        <end position="310"/>
    </location>
</feature>
<dbReference type="PIRSF" id="PIRSF028739">
    <property type="entry name" value="Folate_carrier"/>
    <property type="match status" value="1"/>
</dbReference>
<evidence type="ECO:0000256" key="3">
    <source>
        <dbReference type="ARBA" id="ARBA00022954"/>
    </source>
</evidence>
<evidence type="ECO:0000256" key="8">
    <source>
        <dbReference type="SAM" id="Phobius"/>
    </source>
</evidence>
<evidence type="ECO:0000313" key="10">
    <source>
        <dbReference type="EMBL" id="KAJ3652561.1"/>
    </source>
</evidence>
<comment type="caution">
    <text evidence="10">The sequence shown here is derived from an EMBL/GenBank/DDBJ whole genome shotgun (WGS) entry which is preliminary data.</text>
</comment>
<keyword evidence="9" id="KW-0732">Signal</keyword>
<keyword evidence="11" id="KW-1185">Reference proteome</keyword>
<dbReference type="InterPro" id="IPR002666">
    <property type="entry name" value="Folate_carrier"/>
</dbReference>
<feature type="transmembrane region" description="Helical" evidence="8">
    <location>
        <begin position="386"/>
        <end position="405"/>
    </location>
</feature>
<sequence>MEQWMKISLLLCLFGFLKEMRPSEPFYYEFLIGPTKDLTEDQILKEAYPLGTYSNLVCLVILFLITDICRYKPLIILLGLSGIVLWSLLVWTHDFAGLMILETIYGLFRASEVAYYSYIYAKVDKEHYQKVTSHTRGAILAGRSMSGVVGQVVISTNVLDYEQLNYISLASVSAATIWAFFLPPVSQSLYFHSDDSKKQPLSKKTKSAFKLMRTHFINAFTNMNVLKWSVWWALSTCGYVQVEAYLQPLYETIQADDSNIYNGAVEAIITLLGFLAALLAGYLKFDWEIKGELTLGIFSLIQGALVVVVSQTEYLFLCYGFYIVFGILYHFMITIASAEIAKRIDEDSYGLIFGINMFVSLVFNSILTAVVATEGIGFALEPRGQYVVYGGYHLAISLVFMAMGIRTCVVGRKTKPVASGDGEKRKSILPS</sequence>
<evidence type="ECO:0000256" key="9">
    <source>
        <dbReference type="SAM" id="SignalP"/>
    </source>
</evidence>
<keyword evidence="3" id="KW-0290">Folate-binding</keyword>
<feature type="transmembrane region" description="Helical" evidence="8">
    <location>
        <begin position="260"/>
        <end position="281"/>
    </location>
</feature>
<feature type="transmembrane region" description="Helical" evidence="8">
    <location>
        <begin position="350"/>
        <end position="380"/>
    </location>
</feature>
<comment type="similarity">
    <text evidence="1 7">Belongs to the reduced folate carrier (RFC) transporter (TC 2.A.48) family.</text>
</comment>
<dbReference type="Pfam" id="PF01770">
    <property type="entry name" value="Folate_carrier"/>
    <property type="match status" value="1"/>
</dbReference>
<dbReference type="InterPro" id="IPR036259">
    <property type="entry name" value="MFS_trans_sf"/>
</dbReference>
<dbReference type="AlphaFoldDB" id="A0AA38IBX9"/>
<dbReference type="EMBL" id="JALNTZ010000005">
    <property type="protein sequence ID" value="KAJ3652561.1"/>
    <property type="molecule type" value="Genomic_DNA"/>
</dbReference>
<evidence type="ECO:0000256" key="2">
    <source>
        <dbReference type="ARBA" id="ARBA00022692"/>
    </source>
</evidence>
<feature type="transmembrane region" description="Helical" evidence="8">
    <location>
        <begin position="316"/>
        <end position="338"/>
    </location>
</feature>
<organism evidence="10 11">
    <name type="scientific">Zophobas morio</name>
    <dbReference type="NCBI Taxonomy" id="2755281"/>
    <lineage>
        <taxon>Eukaryota</taxon>
        <taxon>Metazoa</taxon>
        <taxon>Ecdysozoa</taxon>
        <taxon>Arthropoda</taxon>
        <taxon>Hexapoda</taxon>
        <taxon>Insecta</taxon>
        <taxon>Pterygota</taxon>
        <taxon>Neoptera</taxon>
        <taxon>Endopterygota</taxon>
        <taxon>Coleoptera</taxon>
        <taxon>Polyphaga</taxon>
        <taxon>Cucujiformia</taxon>
        <taxon>Tenebrionidae</taxon>
        <taxon>Zophobas</taxon>
    </lineage>
</organism>
<feature type="transmembrane region" description="Helical" evidence="8">
    <location>
        <begin position="46"/>
        <end position="66"/>
    </location>
</feature>
<dbReference type="SUPFAM" id="SSF103473">
    <property type="entry name" value="MFS general substrate transporter"/>
    <property type="match status" value="1"/>
</dbReference>
<reference evidence="10" key="1">
    <citation type="journal article" date="2023" name="G3 (Bethesda)">
        <title>Whole genome assemblies of Zophobas morio and Tenebrio molitor.</title>
        <authorList>
            <person name="Kaur S."/>
            <person name="Stinson S.A."/>
            <person name="diCenzo G.C."/>
        </authorList>
    </citation>
    <scope>NUCLEOTIDE SEQUENCE</scope>
    <source>
        <strain evidence="10">QUZm001</strain>
    </source>
</reference>
<dbReference type="PANTHER" id="PTHR10686">
    <property type="entry name" value="FOLATE TRANSPORTER"/>
    <property type="match status" value="1"/>
</dbReference>
<keyword evidence="2 8" id="KW-0812">Transmembrane</keyword>
<dbReference type="GO" id="GO:0005886">
    <property type="term" value="C:plasma membrane"/>
    <property type="evidence" value="ECO:0007669"/>
    <property type="project" value="UniProtKB-UniRule"/>
</dbReference>
<evidence type="ECO:0000256" key="5">
    <source>
        <dbReference type="ARBA" id="ARBA00023136"/>
    </source>
</evidence>
<dbReference type="Proteomes" id="UP001168821">
    <property type="component" value="Unassembled WGS sequence"/>
</dbReference>
<dbReference type="NCBIfam" id="TIGR00806">
    <property type="entry name" value="rfc"/>
    <property type="match status" value="1"/>
</dbReference>
<dbReference type="FunFam" id="1.20.1250.20:FF:000298">
    <property type="entry name" value="Thiamine transporter"/>
    <property type="match status" value="1"/>
</dbReference>
<proteinExistence type="inferred from homology"/>
<gene>
    <name evidence="10" type="ORF">Zmor_018515</name>
</gene>
<keyword evidence="7" id="KW-0813">Transport</keyword>
<feature type="transmembrane region" description="Helical" evidence="8">
    <location>
        <begin position="73"/>
        <end position="91"/>
    </location>
</feature>
<feature type="signal peptide" evidence="9">
    <location>
        <begin position="1"/>
        <end position="22"/>
    </location>
</feature>
<feature type="chain" id="PRO_5041335503" description="Thiamine transporter 2" evidence="9">
    <location>
        <begin position="23"/>
        <end position="431"/>
    </location>
</feature>
<dbReference type="PANTHER" id="PTHR10686:SF18">
    <property type="entry name" value="IP11787P-RELATED"/>
    <property type="match status" value="1"/>
</dbReference>
<evidence type="ECO:0000256" key="7">
    <source>
        <dbReference type="PIRNR" id="PIRNR028739"/>
    </source>
</evidence>
<evidence type="ECO:0000256" key="6">
    <source>
        <dbReference type="ARBA" id="ARBA00023180"/>
    </source>
</evidence>
<evidence type="ECO:0000256" key="1">
    <source>
        <dbReference type="ARBA" id="ARBA00005773"/>
    </source>
</evidence>
<keyword evidence="6" id="KW-0325">Glycoprotein</keyword>
<name>A0AA38IBX9_9CUCU</name>
<evidence type="ECO:0008006" key="12">
    <source>
        <dbReference type="Google" id="ProtNLM"/>
    </source>
</evidence>
<dbReference type="GO" id="GO:0005542">
    <property type="term" value="F:folic acid binding"/>
    <property type="evidence" value="ECO:0007669"/>
    <property type="project" value="UniProtKB-KW"/>
</dbReference>
<accession>A0AA38IBX9</accession>
<evidence type="ECO:0000256" key="4">
    <source>
        <dbReference type="ARBA" id="ARBA00022989"/>
    </source>
</evidence>
<dbReference type="Gene3D" id="1.20.1250.20">
    <property type="entry name" value="MFS general substrate transporter like domains"/>
    <property type="match status" value="1"/>
</dbReference>
<dbReference type="GO" id="GO:0090482">
    <property type="term" value="F:vitamin transmembrane transporter activity"/>
    <property type="evidence" value="ECO:0007669"/>
    <property type="project" value="InterPro"/>
</dbReference>
<protein>
    <recommendedName>
        <fullName evidence="12">Thiamine transporter 2</fullName>
    </recommendedName>
</protein>
<evidence type="ECO:0000313" key="11">
    <source>
        <dbReference type="Proteomes" id="UP001168821"/>
    </source>
</evidence>
<comment type="subcellular location">
    <subcellularLocation>
        <location evidence="7">Membrane</location>
        <topology evidence="7">Multi-pass membrane protein</topology>
    </subcellularLocation>
</comment>